<dbReference type="PROSITE" id="PS50950">
    <property type="entry name" value="ZF_THAP"/>
    <property type="match status" value="1"/>
</dbReference>
<dbReference type="EnsemblMetazoa" id="XM_003246469.4">
    <property type="protein sequence ID" value="XP_003246517.1"/>
    <property type="gene ID" value="LOC100569671"/>
</dbReference>
<accession>A0A8R1W6L9</accession>
<dbReference type="InterPro" id="IPR026516">
    <property type="entry name" value="THAP1/10"/>
</dbReference>
<feature type="domain" description="THAP-type" evidence="6">
    <location>
        <begin position="1"/>
        <end position="82"/>
    </location>
</feature>
<dbReference type="SUPFAM" id="SSF57716">
    <property type="entry name" value="Glucocorticoid receptor-like (DNA-binding domain)"/>
    <property type="match status" value="1"/>
</dbReference>
<reference evidence="7" key="2">
    <citation type="submission" date="2022-06" db="UniProtKB">
        <authorList>
            <consortium name="EnsemblMetazoa"/>
        </authorList>
    </citation>
    <scope>IDENTIFICATION</scope>
</reference>
<evidence type="ECO:0000259" key="6">
    <source>
        <dbReference type="PROSITE" id="PS50950"/>
    </source>
</evidence>
<keyword evidence="1" id="KW-0479">Metal-binding</keyword>
<sequence>MVNLCIVKDCNNSSKLTLQKYKLFKVPKDELRRKNWLINCSRQDLLGKSSDHHRVCSDYFEDKMYSNPNKTVLLPTAVPTDLSMIIKEHSCRASCVDTSISDPLLFNNSVATSTPTKQKESIYISCSLSPSSSYSADCSISSSTQTIQILSLHTPRKKKYRAEL</sequence>
<protein>
    <recommendedName>
        <fullName evidence="6">THAP-type domain-containing protein</fullName>
    </recommendedName>
</protein>
<dbReference type="SMART" id="SM00980">
    <property type="entry name" value="THAP"/>
    <property type="match status" value="1"/>
</dbReference>
<keyword evidence="4 5" id="KW-0238">DNA-binding</keyword>
<dbReference type="SMART" id="SM00692">
    <property type="entry name" value="DM3"/>
    <property type="match status" value="1"/>
</dbReference>
<evidence type="ECO:0000256" key="3">
    <source>
        <dbReference type="ARBA" id="ARBA00022833"/>
    </source>
</evidence>
<dbReference type="Proteomes" id="UP000007819">
    <property type="component" value="Chromosome A3"/>
</dbReference>
<keyword evidence="8" id="KW-1185">Reference proteome</keyword>
<evidence type="ECO:0000256" key="5">
    <source>
        <dbReference type="PROSITE-ProRule" id="PRU00309"/>
    </source>
</evidence>
<name>A0A8R1W6L9_ACYPI</name>
<dbReference type="PANTHER" id="PTHR46600">
    <property type="entry name" value="THAP DOMAIN-CONTAINING"/>
    <property type="match status" value="1"/>
</dbReference>
<evidence type="ECO:0000256" key="4">
    <source>
        <dbReference type="ARBA" id="ARBA00023125"/>
    </source>
</evidence>
<evidence type="ECO:0000313" key="8">
    <source>
        <dbReference type="Proteomes" id="UP000007819"/>
    </source>
</evidence>
<reference evidence="8" key="1">
    <citation type="submission" date="2010-06" db="EMBL/GenBank/DDBJ databases">
        <authorList>
            <person name="Jiang H."/>
            <person name="Abraham K."/>
            <person name="Ali S."/>
            <person name="Alsbrooks S.L."/>
            <person name="Anim B.N."/>
            <person name="Anosike U.S."/>
            <person name="Attaway T."/>
            <person name="Bandaranaike D.P."/>
            <person name="Battles P.K."/>
            <person name="Bell S.N."/>
            <person name="Bell A.V."/>
            <person name="Beltran B."/>
            <person name="Bickham C."/>
            <person name="Bustamante Y."/>
            <person name="Caleb T."/>
            <person name="Canada A."/>
            <person name="Cardenas V."/>
            <person name="Carter K."/>
            <person name="Chacko J."/>
            <person name="Chandrabose M.N."/>
            <person name="Chavez D."/>
            <person name="Chavez A."/>
            <person name="Chen L."/>
            <person name="Chu H.-S."/>
            <person name="Claassen K.J."/>
            <person name="Cockrell R."/>
            <person name="Collins M."/>
            <person name="Cooper J.A."/>
            <person name="Cree A."/>
            <person name="Curry S.M."/>
            <person name="Da Y."/>
            <person name="Dao M.D."/>
            <person name="Das B."/>
            <person name="Davila M.-L."/>
            <person name="Davy-Carroll L."/>
            <person name="Denson S."/>
            <person name="Dinh H."/>
            <person name="Ebong V.E."/>
            <person name="Edwards J.R."/>
            <person name="Egan A."/>
            <person name="El-Daye J."/>
            <person name="Escobedo L."/>
            <person name="Fernandez S."/>
            <person name="Fernando P.R."/>
            <person name="Flagg N."/>
            <person name="Forbes L.D."/>
            <person name="Fowler R.G."/>
            <person name="Fu Q."/>
            <person name="Gabisi R.A."/>
            <person name="Ganer J."/>
            <person name="Garbino Pronczuk A."/>
            <person name="Garcia R.M."/>
            <person name="Garner T."/>
            <person name="Garrett T.E."/>
            <person name="Gonzalez D.A."/>
            <person name="Hamid H."/>
            <person name="Hawkins E.S."/>
            <person name="Hirani K."/>
            <person name="Hogues M.E."/>
            <person name="Hollins B."/>
            <person name="Hsiao C.-H."/>
            <person name="Jabil R."/>
            <person name="James M.L."/>
            <person name="Jhangiani S.N."/>
            <person name="Johnson B."/>
            <person name="Johnson Q."/>
            <person name="Joshi V."/>
            <person name="Kalu J.B."/>
            <person name="Kam C."/>
            <person name="Kashfia A."/>
            <person name="Keebler J."/>
            <person name="Kisamo H."/>
            <person name="Kovar C.L."/>
            <person name="Lago L.A."/>
            <person name="Lai C.-Y."/>
            <person name="Laidlaw J."/>
            <person name="Lara F."/>
            <person name="Le T.-K."/>
            <person name="Lee S.L."/>
            <person name="Legall F.H."/>
            <person name="Lemon S.J."/>
            <person name="Lewis L.R."/>
            <person name="Li B."/>
            <person name="Liu Y."/>
            <person name="Liu Y.-S."/>
            <person name="Lopez J."/>
            <person name="Lozado R.J."/>
            <person name="Lu J."/>
            <person name="Madu R.C."/>
            <person name="Maheshwari M."/>
            <person name="Maheshwari R."/>
            <person name="Malloy K."/>
            <person name="Martinez E."/>
            <person name="Mathew T."/>
            <person name="Mercado I.C."/>
            <person name="Mercado C."/>
            <person name="Meyer B."/>
            <person name="Montgomery K."/>
            <person name="Morgan M.B."/>
            <person name="Munidasa M."/>
            <person name="Nazareth L.V."/>
            <person name="Nelson J."/>
            <person name="Ng B.M."/>
            <person name="Nguyen N.B."/>
            <person name="Nguyen P.Q."/>
            <person name="Nguyen T."/>
            <person name="Obregon M."/>
            <person name="Okwuonu G.O."/>
            <person name="Onwere C.G."/>
            <person name="Orozco G."/>
            <person name="Parra A."/>
            <person name="Patel S."/>
            <person name="Patil S."/>
            <person name="Perez A."/>
            <person name="Perez Y."/>
            <person name="Pham C."/>
            <person name="Primus E.L."/>
            <person name="Pu L.-L."/>
            <person name="Puazo M."/>
            <person name="Qin X."/>
            <person name="Quiroz J.B."/>
            <person name="Reese J."/>
            <person name="Richards S."/>
            <person name="Rives C.M."/>
            <person name="Robberts R."/>
            <person name="Ruiz S.J."/>
            <person name="Ruiz M.J."/>
            <person name="Santibanez J."/>
            <person name="Schneider B.W."/>
            <person name="Sisson I."/>
            <person name="Smith M."/>
            <person name="Sodergren E."/>
            <person name="Song X.-Z."/>
            <person name="Song B.B."/>
            <person name="Summersgill H."/>
            <person name="Thelus R."/>
            <person name="Thornton R.D."/>
            <person name="Trejos Z.Y."/>
            <person name="Usmani K."/>
            <person name="Vattathil S."/>
            <person name="Villasana D."/>
            <person name="Walker D.L."/>
            <person name="Wang S."/>
            <person name="Wang K."/>
            <person name="White C.S."/>
            <person name="Williams A.C."/>
            <person name="Williamson J."/>
            <person name="Wilson K."/>
            <person name="Woghiren I.O."/>
            <person name="Woodworth J.R."/>
            <person name="Worley K.C."/>
            <person name="Wright R.A."/>
            <person name="Wu W."/>
            <person name="Young L."/>
            <person name="Zhang L."/>
            <person name="Zhang J."/>
            <person name="Zhu Y."/>
            <person name="Muzny D.M."/>
            <person name="Weinstock G."/>
            <person name="Gibbs R.A."/>
        </authorList>
    </citation>
    <scope>NUCLEOTIDE SEQUENCE [LARGE SCALE GENOMIC DNA]</scope>
    <source>
        <strain evidence="8">LSR1</strain>
    </source>
</reference>
<dbReference type="GeneID" id="100569671"/>
<dbReference type="AlphaFoldDB" id="A0A8R1W6L9"/>
<evidence type="ECO:0000256" key="2">
    <source>
        <dbReference type="ARBA" id="ARBA00022771"/>
    </source>
</evidence>
<proteinExistence type="predicted"/>
<dbReference type="Pfam" id="PF05485">
    <property type="entry name" value="THAP"/>
    <property type="match status" value="1"/>
</dbReference>
<dbReference type="PANTHER" id="PTHR46600:SF11">
    <property type="entry name" value="THAP DOMAIN-CONTAINING PROTEIN 10"/>
    <property type="match status" value="1"/>
</dbReference>
<dbReference type="GO" id="GO:0008270">
    <property type="term" value="F:zinc ion binding"/>
    <property type="evidence" value="ECO:0007669"/>
    <property type="project" value="UniProtKB-KW"/>
</dbReference>
<dbReference type="RefSeq" id="XP_003246517.1">
    <property type="nucleotide sequence ID" value="XM_003246469.3"/>
</dbReference>
<keyword evidence="2 5" id="KW-0863">Zinc-finger</keyword>
<dbReference type="GO" id="GO:0043565">
    <property type="term" value="F:sequence-specific DNA binding"/>
    <property type="evidence" value="ECO:0007669"/>
    <property type="project" value="InterPro"/>
</dbReference>
<dbReference type="KEGG" id="api:100569671"/>
<dbReference type="OrthoDB" id="6629330at2759"/>
<evidence type="ECO:0000256" key="1">
    <source>
        <dbReference type="ARBA" id="ARBA00022723"/>
    </source>
</evidence>
<dbReference type="InterPro" id="IPR006612">
    <property type="entry name" value="THAP_Znf"/>
</dbReference>
<organism evidence="7 8">
    <name type="scientific">Acyrthosiphon pisum</name>
    <name type="common">Pea aphid</name>
    <dbReference type="NCBI Taxonomy" id="7029"/>
    <lineage>
        <taxon>Eukaryota</taxon>
        <taxon>Metazoa</taxon>
        <taxon>Ecdysozoa</taxon>
        <taxon>Arthropoda</taxon>
        <taxon>Hexapoda</taxon>
        <taxon>Insecta</taxon>
        <taxon>Pterygota</taxon>
        <taxon>Neoptera</taxon>
        <taxon>Paraneoptera</taxon>
        <taxon>Hemiptera</taxon>
        <taxon>Sternorrhyncha</taxon>
        <taxon>Aphidomorpha</taxon>
        <taxon>Aphidoidea</taxon>
        <taxon>Aphididae</taxon>
        <taxon>Macrosiphini</taxon>
        <taxon>Acyrthosiphon</taxon>
    </lineage>
</organism>
<evidence type="ECO:0000313" key="7">
    <source>
        <dbReference type="EnsemblMetazoa" id="XP_003246517.1"/>
    </source>
</evidence>
<keyword evidence="3" id="KW-0862">Zinc</keyword>